<dbReference type="Gene3D" id="2.120.10.30">
    <property type="entry name" value="TolB, C-terminal domain"/>
    <property type="match status" value="1"/>
</dbReference>
<organism evidence="1 2">
    <name type="scientific">Crassostrea virginica</name>
    <name type="common">Eastern oyster</name>
    <dbReference type="NCBI Taxonomy" id="6565"/>
    <lineage>
        <taxon>Eukaryota</taxon>
        <taxon>Metazoa</taxon>
        <taxon>Spiralia</taxon>
        <taxon>Lophotrochozoa</taxon>
        <taxon>Mollusca</taxon>
        <taxon>Bivalvia</taxon>
        <taxon>Autobranchia</taxon>
        <taxon>Pteriomorphia</taxon>
        <taxon>Ostreida</taxon>
        <taxon>Ostreoidea</taxon>
        <taxon>Ostreidae</taxon>
        <taxon>Crassostrea</taxon>
    </lineage>
</organism>
<accession>A0A8B8CQZ6</accession>
<dbReference type="KEGG" id="cvn:111120429"/>
<evidence type="ECO:0000313" key="1">
    <source>
        <dbReference type="Proteomes" id="UP000694844"/>
    </source>
</evidence>
<dbReference type="OrthoDB" id="342730at2759"/>
<evidence type="ECO:0000313" key="2">
    <source>
        <dbReference type="RefSeq" id="XP_022316851.1"/>
    </source>
</evidence>
<dbReference type="InterPro" id="IPR011042">
    <property type="entry name" value="6-blade_b-propeller_TolB-like"/>
</dbReference>
<name>A0A8B8CQZ6_CRAVI</name>
<gene>
    <name evidence="2" type="primary">LOC111120429</name>
</gene>
<reference evidence="2" key="1">
    <citation type="submission" date="2025-08" db="UniProtKB">
        <authorList>
            <consortium name="RefSeq"/>
        </authorList>
    </citation>
    <scope>IDENTIFICATION</scope>
    <source>
        <tissue evidence="2">Whole sample</tissue>
    </source>
</reference>
<dbReference type="GeneID" id="111120429"/>
<protein>
    <submittedName>
        <fullName evidence="2">Uncharacterized protein LOC111120429</fullName>
    </submittedName>
</protein>
<sequence length="384" mass="44562">MQALLKTDYVKKLQDAEKCEIDSDAENKYLELIKNLSEEEKANRDIPHIIESKLTGSLKSFIIRFYEMDPMYSFQDVIREHEKHKKEDILTWFEAKRIPLQKDLQDFEKSIYPKYNETALNIPVQRDDVNKHSQKLITALEKQGEALHTEIDTIIQGMKTQEFKSLPVQFQVTLSTFTLQEIHREQIHQQIGSLSELAITFLLDEPRILTDIETGRNLYSVSCLSDSELWTRGNDKVMNLYNLQGEVLSSVETKSGNVPTDIAVTRSGDLVYADYRDSSINLVRGKQIEKLKTLRGWKPLGKPFHPYGITTDSQSTIMTFDNFYKLIHHVDKDGNFLRFINCGLQYPRGLCVDSKDNLFMGEFSTGKVKKIQYYKKNSLRLYHI</sequence>
<keyword evidence="1" id="KW-1185">Reference proteome</keyword>
<dbReference type="AlphaFoldDB" id="A0A8B8CQZ6"/>
<proteinExistence type="predicted"/>
<dbReference type="SUPFAM" id="SSF101898">
    <property type="entry name" value="NHL repeat"/>
    <property type="match status" value="1"/>
</dbReference>
<dbReference type="Proteomes" id="UP000694844">
    <property type="component" value="Chromosome 2"/>
</dbReference>
<dbReference type="RefSeq" id="XP_022316851.1">
    <property type="nucleotide sequence ID" value="XM_022461143.1"/>
</dbReference>